<comment type="similarity">
    <text evidence="2">Belongs to the nonaspanin (TM9SF) (TC 9.A.2) family.</text>
</comment>
<dbReference type="InterPro" id="IPR036691">
    <property type="entry name" value="Endo/exonu/phosph_ase_sf"/>
</dbReference>
<evidence type="ECO:0000256" key="9">
    <source>
        <dbReference type="ARBA" id="ARBA00023136"/>
    </source>
</evidence>
<keyword evidence="3 11" id="KW-0812">Transmembrane</keyword>
<feature type="transmembrane region" description="Helical" evidence="11">
    <location>
        <begin position="1047"/>
        <end position="1070"/>
    </location>
</feature>
<evidence type="ECO:0000256" key="7">
    <source>
        <dbReference type="ARBA" id="ARBA00022833"/>
    </source>
</evidence>
<dbReference type="InterPro" id="IPR013083">
    <property type="entry name" value="Znf_RING/FYVE/PHD"/>
</dbReference>
<dbReference type="InterPro" id="IPR011011">
    <property type="entry name" value="Znf_FYVE_PHD"/>
</dbReference>
<evidence type="ECO:0000259" key="12">
    <source>
        <dbReference type="PROSITE" id="PS50016"/>
    </source>
</evidence>
<dbReference type="InterPro" id="IPR019787">
    <property type="entry name" value="Znf_PHD-finger"/>
</dbReference>
<comment type="subcellular location">
    <subcellularLocation>
        <location evidence="1">Membrane</location>
        <topology evidence="1">Multi-pass membrane protein</topology>
    </subcellularLocation>
</comment>
<dbReference type="EMBL" id="JARQWQ010000016">
    <property type="protein sequence ID" value="KAK2566669.1"/>
    <property type="molecule type" value="Genomic_DNA"/>
</dbReference>
<keyword evidence="4" id="KW-0479">Metal-binding</keyword>
<feature type="transmembrane region" description="Helical" evidence="11">
    <location>
        <begin position="978"/>
        <end position="999"/>
    </location>
</feature>
<dbReference type="Gene3D" id="3.30.40.10">
    <property type="entry name" value="Zinc/RING finger domain, C3HC4 (zinc finger)"/>
    <property type="match status" value="1"/>
</dbReference>
<protein>
    <submittedName>
        <fullName evidence="13">Transmembrane 9 superfamily member 2</fullName>
    </submittedName>
</protein>
<feature type="transmembrane region" description="Helical" evidence="11">
    <location>
        <begin position="301"/>
        <end position="325"/>
    </location>
</feature>
<name>A0AAD9QSG8_ACRCE</name>
<keyword evidence="7" id="KW-0862">Zinc</keyword>
<dbReference type="SUPFAM" id="SSF57903">
    <property type="entry name" value="FYVE/PHD zinc finger"/>
    <property type="match status" value="1"/>
</dbReference>
<keyword evidence="9 11" id="KW-0472">Membrane</keyword>
<evidence type="ECO:0000313" key="14">
    <source>
        <dbReference type="Proteomes" id="UP001249851"/>
    </source>
</evidence>
<sequence>MAERKSKIELFVNRLDSVESVIPYEYSSRKTNEVPRVVLGERIAPSGYNITFKVESQCKTLCKKKYSSGDVDKMKKLDFLRNGIALNYQNHWILDNMPVASCYELADEEKKYCSTGFPIGCHVSDDGQVQDACVTSSKFNERGVHYVFNHVDIVIKYHNGSNEDWDGARLLSVVVNPKSIKHKEGECTGNLPVMGIPKKLSGDLEIIYSYSVTFAEEGNPDHKWASRWDYILDSMPPTRIQWRSIMTSLVIVLFLTGMVAMIMLRTLHKDNKLDSAMKKDGWKLVHGDVFRPPKKGMLLSIMLGCGTQIFIMLFFTLVFGCLGFLSPANRGALMTCSLPKVDFYLENQHIADIPHFIAKPRVQNCTRKNRPCCSTRSRLIYSSSLRLSLSGDINLNPGPAAASNNSPKCPICERAVAKTHRAVECDICLRWCHIKCGRVSPSEYDKLQLLDHFYWNCPSCELRALPFADASFPDSNLDDDLASEPDEDVFTTLKTMMGNNKNLKIGHININGLASKLTDIQFLLKEVEFDILGITETHLTEDISNELIRILGYNMVRRDRSNGSKGGGVVIYYCDNLNIFEDLKWNIHQDFEAVWLNITIRSQSTLLGCLYHPPKSTMFYSDLHDLLNKIWVKRKNVILLCDFNCNLLANTADTDQDAPYDSNRMKRILRRFGYFNIIASPTHITANSKSLIDLIIVSPNLQASNVLAGSIDLGISDHHLIYAAFSTRRSNSKPKFITVKNYKDLDNVKLQRNLEEAPWHILSAVEDVEDSVYLWETMFKDIIESNIKRRNVKVRHKSLPWINTEIRKAMNQRYTCLKAAQGKPHDNPQWDIYRAKRNAVRRMLRKAEASYWIGLFEESSSPKDFWKICNRVLGKSKGAKIGPLQDSNNTIITDDRQKANLINNYFINIAHNLTKNLDPVHLDTTCYINRITPTIENFSLNWDIVRDTLKSINPNKAVGPDNIFAKDLKLAQGSAIEGLLEVLFVCLGSPAGYVSARIYKMIGGELWKTNVLLSAFFFPGLMFGIFFLLNLVLWGEGSSAAVPFTTLLALLAMWFGISVPLTFLGAYLGFKKKSIYTMAGPGIIMGGVLPFGCIFIQLFFILNSIW</sequence>
<accession>A0AAD9QSG8</accession>
<evidence type="ECO:0000256" key="8">
    <source>
        <dbReference type="ARBA" id="ARBA00022989"/>
    </source>
</evidence>
<dbReference type="PROSITE" id="PS50016">
    <property type="entry name" value="ZF_PHD_2"/>
    <property type="match status" value="1"/>
</dbReference>
<evidence type="ECO:0000256" key="6">
    <source>
        <dbReference type="ARBA" id="ARBA00022771"/>
    </source>
</evidence>
<evidence type="ECO:0000256" key="1">
    <source>
        <dbReference type="ARBA" id="ARBA00004141"/>
    </source>
</evidence>
<dbReference type="GO" id="GO:0003824">
    <property type="term" value="F:catalytic activity"/>
    <property type="evidence" value="ECO:0007669"/>
    <property type="project" value="InterPro"/>
</dbReference>
<dbReference type="GO" id="GO:0072657">
    <property type="term" value="P:protein localization to membrane"/>
    <property type="evidence" value="ECO:0007669"/>
    <property type="project" value="TreeGrafter"/>
</dbReference>
<feature type="transmembrane region" description="Helical" evidence="11">
    <location>
        <begin position="1011"/>
        <end position="1035"/>
    </location>
</feature>
<evidence type="ECO:0000256" key="5">
    <source>
        <dbReference type="ARBA" id="ARBA00022729"/>
    </source>
</evidence>
<dbReference type="InterPro" id="IPR004240">
    <property type="entry name" value="EMP70"/>
</dbReference>
<keyword evidence="14" id="KW-1185">Reference proteome</keyword>
<proteinExistence type="inferred from homology"/>
<reference evidence="13" key="1">
    <citation type="journal article" date="2023" name="G3 (Bethesda)">
        <title>Whole genome assembly and annotation of the endangered Caribbean coral Acropora cervicornis.</title>
        <authorList>
            <person name="Selwyn J.D."/>
            <person name="Vollmer S.V."/>
        </authorList>
    </citation>
    <scope>NUCLEOTIDE SEQUENCE</scope>
    <source>
        <strain evidence="13">K2</strain>
    </source>
</reference>
<dbReference type="Gene3D" id="3.60.10.10">
    <property type="entry name" value="Endonuclease/exonuclease/phosphatase"/>
    <property type="match status" value="1"/>
</dbReference>
<keyword evidence="5" id="KW-0732">Signal</keyword>
<feature type="transmembrane region" description="Helical" evidence="11">
    <location>
        <begin position="245"/>
        <end position="264"/>
    </location>
</feature>
<dbReference type="InterPro" id="IPR005135">
    <property type="entry name" value="Endo/exonuclease/phosphatase"/>
</dbReference>
<dbReference type="GO" id="GO:0016020">
    <property type="term" value="C:membrane"/>
    <property type="evidence" value="ECO:0007669"/>
    <property type="project" value="UniProtKB-SubCell"/>
</dbReference>
<gene>
    <name evidence="13" type="ORF">P5673_009332</name>
</gene>
<dbReference type="Pfam" id="PF03372">
    <property type="entry name" value="Exo_endo_phos"/>
    <property type="match status" value="1"/>
</dbReference>
<reference evidence="13" key="2">
    <citation type="journal article" date="2023" name="Science">
        <title>Genomic signatures of disease resistance in endangered staghorn corals.</title>
        <authorList>
            <person name="Vollmer S.V."/>
            <person name="Selwyn J.D."/>
            <person name="Despard B.A."/>
            <person name="Roesel C.L."/>
        </authorList>
    </citation>
    <scope>NUCLEOTIDE SEQUENCE</scope>
    <source>
        <strain evidence="13">K2</strain>
    </source>
</reference>
<evidence type="ECO:0000256" key="11">
    <source>
        <dbReference type="SAM" id="Phobius"/>
    </source>
</evidence>
<evidence type="ECO:0000256" key="2">
    <source>
        <dbReference type="ARBA" id="ARBA00005227"/>
    </source>
</evidence>
<dbReference type="GO" id="GO:0008270">
    <property type="term" value="F:zinc ion binding"/>
    <property type="evidence" value="ECO:0007669"/>
    <property type="project" value="UniProtKB-KW"/>
</dbReference>
<feature type="domain" description="PHD-type" evidence="12">
    <location>
        <begin position="406"/>
        <end position="463"/>
    </location>
</feature>
<keyword evidence="6 10" id="KW-0863">Zinc-finger</keyword>
<dbReference type="SUPFAM" id="SSF56219">
    <property type="entry name" value="DNase I-like"/>
    <property type="match status" value="1"/>
</dbReference>
<evidence type="ECO:0000256" key="3">
    <source>
        <dbReference type="ARBA" id="ARBA00022692"/>
    </source>
</evidence>
<keyword evidence="8 11" id="KW-1133">Transmembrane helix</keyword>
<dbReference type="Pfam" id="PF02990">
    <property type="entry name" value="EMP70"/>
    <property type="match status" value="2"/>
</dbReference>
<evidence type="ECO:0000256" key="10">
    <source>
        <dbReference type="PROSITE-ProRule" id="PRU00146"/>
    </source>
</evidence>
<dbReference type="AlphaFoldDB" id="A0AAD9QSG8"/>
<evidence type="ECO:0000313" key="13">
    <source>
        <dbReference type="EMBL" id="KAK2566669.1"/>
    </source>
</evidence>
<organism evidence="13 14">
    <name type="scientific">Acropora cervicornis</name>
    <name type="common">Staghorn coral</name>
    <dbReference type="NCBI Taxonomy" id="6130"/>
    <lineage>
        <taxon>Eukaryota</taxon>
        <taxon>Metazoa</taxon>
        <taxon>Cnidaria</taxon>
        <taxon>Anthozoa</taxon>
        <taxon>Hexacorallia</taxon>
        <taxon>Scleractinia</taxon>
        <taxon>Astrocoeniina</taxon>
        <taxon>Acroporidae</taxon>
        <taxon>Acropora</taxon>
    </lineage>
</organism>
<comment type="caution">
    <text evidence="13">The sequence shown here is derived from an EMBL/GenBank/DDBJ whole genome shotgun (WGS) entry which is preliminary data.</text>
</comment>
<dbReference type="PANTHER" id="PTHR10766">
    <property type="entry name" value="TRANSMEMBRANE 9 SUPERFAMILY PROTEIN"/>
    <property type="match status" value="1"/>
</dbReference>
<dbReference type="PANTHER" id="PTHR10766:SF176">
    <property type="entry name" value="TRANSMEMBRANE 9 SUPERFAMILY MEMBER"/>
    <property type="match status" value="1"/>
</dbReference>
<evidence type="ECO:0000256" key="4">
    <source>
        <dbReference type="ARBA" id="ARBA00022723"/>
    </source>
</evidence>
<feature type="transmembrane region" description="Helical" evidence="11">
    <location>
        <begin position="1082"/>
        <end position="1102"/>
    </location>
</feature>
<dbReference type="Proteomes" id="UP001249851">
    <property type="component" value="Unassembled WGS sequence"/>
</dbReference>